<sequence length="74" mass="7494">MDTTENAAEGTITPGANSFTEGQARSAIEKQGYAQVGGLSQGEDGVWTATAVKDGVESRVSVDYKGVVSASPAS</sequence>
<accession>A0ABZ2IBA9</accession>
<dbReference type="EMBL" id="CP146369">
    <property type="protein sequence ID" value="WWT53604.1"/>
    <property type="molecule type" value="Genomic_DNA"/>
</dbReference>
<dbReference type="RefSeq" id="WP_338575466.1">
    <property type="nucleotide sequence ID" value="NZ_CP146369.1"/>
</dbReference>
<name>A0ABZ2IBA9_9CAUL</name>
<proteinExistence type="predicted"/>
<evidence type="ECO:0008006" key="4">
    <source>
        <dbReference type="Google" id="ProtNLM"/>
    </source>
</evidence>
<gene>
    <name evidence="2" type="ORF">V8J38_10060</name>
</gene>
<dbReference type="Proteomes" id="UP001363460">
    <property type="component" value="Chromosome"/>
</dbReference>
<feature type="region of interest" description="Disordered" evidence="1">
    <location>
        <begin position="1"/>
        <end position="20"/>
    </location>
</feature>
<evidence type="ECO:0000313" key="2">
    <source>
        <dbReference type="EMBL" id="WWT53604.1"/>
    </source>
</evidence>
<evidence type="ECO:0000313" key="3">
    <source>
        <dbReference type="Proteomes" id="UP001363460"/>
    </source>
</evidence>
<evidence type="ECO:0000256" key="1">
    <source>
        <dbReference type="SAM" id="MobiDB-lite"/>
    </source>
</evidence>
<keyword evidence="3" id="KW-1185">Reference proteome</keyword>
<protein>
    <recommendedName>
        <fullName evidence="4">PepSY domain-containing protein</fullName>
    </recommendedName>
</protein>
<reference evidence="2 3" key="1">
    <citation type="submission" date="2024-02" db="EMBL/GenBank/DDBJ databases">
        <title>Distribution and functional of Brevundimonas-related endobacteria within Verticillium dahliae.</title>
        <authorList>
            <person name="Zeng H."/>
        </authorList>
    </citation>
    <scope>NUCLEOTIDE SEQUENCE [LARGE SCALE GENOMIC DNA]</scope>
    <source>
        <strain evidence="2 3">TRM 44200</strain>
    </source>
</reference>
<organism evidence="2 3">
    <name type="scientific">Brevundimonas olei</name>
    <dbReference type="NCBI Taxonomy" id="657642"/>
    <lineage>
        <taxon>Bacteria</taxon>
        <taxon>Pseudomonadati</taxon>
        <taxon>Pseudomonadota</taxon>
        <taxon>Alphaproteobacteria</taxon>
        <taxon>Caulobacterales</taxon>
        <taxon>Caulobacteraceae</taxon>
        <taxon>Brevundimonas</taxon>
    </lineage>
</organism>